<name>A0A2A4GEA4_9FLAO</name>
<proteinExistence type="inferred from homology"/>
<evidence type="ECO:0000256" key="3">
    <source>
        <dbReference type="PIRSR" id="PIRSR607837-1"/>
    </source>
</evidence>
<comment type="caution">
    <text evidence="4">The sequence shown here is derived from an EMBL/GenBank/DDBJ whole genome shotgun (WGS) entry which is preliminary data.</text>
</comment>
<accession>A0A2A4GEA4</accession>
<dbReference type="InterPro" id="IPR034660">
    <property type="entry name" value="DinB/YfiT-like"/>
</dbReference>
<evidence type="ECO:0000313" key="5">
    <source>
        <dbReference type="Proteomes" id="UP000219559"/>
    </source>
</evidence>
<sequence>MQVFFHQLFDYDYQLNKRLMDALAHTQEVPQKALDLFSHILNAHHIWNKRLAGKTPELGVFQTHEPKAWEAIHEDNQRTTFGLIRNADGFEGSITYTNSKGDVYTNVVRDVLFHIVNHGTHHRGQINSILREAGLEPIPLDYIFYKR</sequence>
<dbReference type="Gene3D" id="1.20.120.450">
    <property type="entry name" value="dinb family like domain"/>
    <property type="match status" value="1"/>
</dbReference>
<protein>
    <submittedName>
        <fullName evidence="4">Damage-inducible protein DinB</fullName>
    </submittedName>
</protein>
<evidence type="ECO:0000256" key="2">
    <source>
        <dbReference type="ARBA" id="ARBA00022723"/>
    </source>
</evidence>
<dbReference type="PANTHER" id="PTHR37302">
    <property type="entry name" value="SLR1116 PROTEIN"/>
    <property type="match status" value="1"/>
</dbReference>
<dbReference type="EMBL" id="NBWU01000001">
    <property type="protein sequence ID" value="PCE66334.1"/>
    <property type="molecule type" value="Genomic_DNA"/>
</dbReference>
<dbReference type="RefSeq" id="WP_097441855.1">
    <property type="nucleotide sequence ID" value="NZ_NBWU01000001.1"/>
</dbReference>
<dbReference type="Proteomes" id="UP000219559">
    <property type="component" value="Unassembled WGS sequence"/>
</dbReference>
<evidence type="ECO:0000313" key="4">
    <source>
        <dbReference type="EMBL" id="PCE66334.1"/>
    </source>
</evidence>
<reference evidence="4 5" key="1">
    <citation type="submission" date="2017-04" db="EMBL/GenBank/DDBJ databases">
        <title>A new member of the family Flavobacteriaceae isolated from ascidians.</title>
        <authorList>
            <person name="Chen L."/>
        </authorList>
    </citation>
    <scope>NUCLEOTIDE SEQUENCE [LARGE SCALE GENOMIC DNA]</scope>
    <source>
        <strain evidence="4 5">HQA918</strain>
    </source>
</reference>
<keyword evidence="5" id="KW-1185">Reference proteome</keyword>
<evidence type="ECO:0000256" key="1">
    <source>
        <dbReference type="ARBA" id="ARBA00008635"/>
    </source>
</evidence>
<gene>
    <name evidence="4" type="ORF">B7P33_03280</name>
</gene>
<dbReference type="Pfam" id="PF05163">
    <property type="entry name" value="DinB"/>
    <property type="match status" value="1"/>
</dbReference>
<dbReference type="PANTHER" id="PTHR37302:SF1">
    <property type="entry name" value="PROTEIN DINB"/>
    <property type="match status" value="1"/>
</dbReference>
<dbReference type="OrthoDB" id="9811413at2"/>
<feature type="binding site" evidence="3">
    <location>
        <position position="118"/>
    </location>
    <ligand>
        <name>a divalent metal cation</name>
        <dbReference type="ChEBI" id="CHEBI:60240"/>
    </ligand>
</feature>
<dbReference type="SUPFAM" id="SSF109854">
    <property type="entry name" value="DinB/YfiT-like putative metalloenzymes"/>
    <property type="match status" value="1"/>
</dbReference>
<dbReference type="InterPro" id="IPR007837">
    <property type="entry name" value="DinB"/>
</dbReference>
<feature type="binding site" evidence="3">
    <location>
        <position position="39"/>
    </location>
    <ligand>
        <name>a divalent metal cation</name>
        <dbReference type="ChEBI" id="CHEBI:60240"/>
    </ligand>
</feature>
<dbReference type="AlphaFoldDB" id="A0A2A4GEA4"/>
<dbReference type="GO" id="GO:0046872">
    <property type="term" value="F:metal ion binding"/>
    <property type="evidence" value="ECO:0007669"/>
    <property type="project" value="UniProtKB-KW"/>
</dbReference>
<organism evidence="4 5">
    <name type="scientific">Sediminicola luteus</name>
    <dbReference type="NCBI Taxonomy" id="319238"/>
    <lineage>
        <taxon>Bacteria</taxon>
        <taxon>Pseudomonadati</taxon>
        <taxon>Bacteroidota</taxon>
        <taxon>Flavobacteriia</taxon>
        <taxon>Flavobacteriales</taxon>
        <taxon>Flavobacteriaceae</taxon>
        <taxon>Sediminicola</taxon>
    </lineage>
</organism>
<feature type="binding site" evidence="3">
    <location>
        <position position="122"/>
    </location>
    <ligand>
        <name>a divalent metal cation</name>
        <dbReference type="ChEBI" id="CHEBI:60240"/>
    </ligand>
</feature>
<keyword evidence="2 3" id="KW-0479">Metal-binding</keyword>
<comment type="similarity">
    <text evidence="1">Belongs to the DinB family.</text>
</comment>